<evidence type="ECO:0000256" key="1">
    <source>
        <dbReference type="SAM" id="MobiDB-lite"/>
    </source>
</evidence>
<keyword evidence="3" id="KW-1185">Reference proteome</keyword>
<dbReference type="InterPro" id="IPR026173">
    <property type="entry name" value="SPAG17"/>
</dbReference>
<organism evidence="2 3">
    <name type="scientific">Chrysodeixis includens</name>
    <name type="common">Soybean looper</name>
    <name type="synonym">Pseudoplusia includens</name>
    <dbReference type="NCBI Taxonomy" id="689277"/>
    <lineage>
        <taxon>Eukaryota</taxon>
        <taxon>Metazoa</taxon>
        <taxon>Ecdysozoa</taxon>
        <taxon>Arthropoda</taxon>
        <taxon>Hexapoda</taxon>
        <taxon>Insecta</taxon>
        <taxon>Pterygota</taxon>
        <taxon>Neoptera</taxon>
        <taxon>Endopterygota</taxon>
        <taxon>Lepidoptera</taxon>
        <taxon>Glossata</taxon>
        <taxon>Ditrysia</taxon>
        <taxon>Noctuoidea</taxon>
        <taxon>Noctuidae</taxon>
        <taxon>Plusiinae</taxon>
        <taxon>Chrysodeixis</taxon>
    </lineage>
</organism>
<dbReference type="OrthoDB" id="10257153at2759"/>
<reference evidence="2" key="1">
    <citation type="submission" date="2021-12" db="EMBL/GenBank/DDBJ databases">
        <authorList>
            <person name="King R."/>
        </authorList>
    </citation>
    <scope>NUCLEOTIDE SEQUENCE</scope>
</reference>
<feature type="region of interest" description="Disordered" evidence="1">
    <location>
        <begin position="241"/>
        <end position="284"/>
    </location>
</feature>
<dbReference type="PANTHER" id="PTHR21963">
    <property type="entry name" value="PF6"/>
    <property type="match status" value="1"/>
</dbReference>
<protein>
    <submittedName>
        <fullName evidence="2">Uncharacterized protein</fullName>
    </submittedName>
</protein>
<feature type="region of interest" description="Disordered" evidence="1">
    <location>
        <begin position="1"/>
        <end position="50"/>
    </location>
</feature>
<dbReference type="GO" id="GO:1904158">
    <property type="term" value="P:axonemal central apparatus assembly"/>
    <property type="evidence" value="ECO:0007669"/>
    <property type="project" value="TreeGrafter"/>
</dbReference>
<evidence type="ECO:0000313" key="3">
    <source>
        <dbReference type="Proteomes" id="UP001154114"/>
    </source>
</evidence>
<dbReference type="GO" id="GO:1990716">
    <property type="term" value="C:axonemal central apparatus"/>
    <property type="evidence" value="ECO:0007669"/>
    <property type="project" value="TreeGrafter"/>
</dbReference>
<dbReference type="Proteomes" id="UP001154114">
    <property type="component" value="Chromosome 1"/>
</dbReference>
<gene>
    <name evidence="2" type="ORF">CINC_LOCUS469</name>
</gene>
<accession>A0A9P0FQW3</accession>
<dbReference type="PANTHER" id="PTHR21963:SF1">
    <property type="entry name" value="SPERM-ASSOCIATED ANTIGEN 17"/>
    <property type="match status" value="1"/>
</dbReference>
<dbReference type="AlphaFoldDB" id="A0A9P0FQW3"/>
<evidence type="ECO:0000313" key="2">
    <source>
        <dbReference type="EMBL" id="CAH0578105.1"/>
    </source>
</evidence>
<name>A0A9P0FQW3_CHRIL</name>
<dbReference type="GO" id="GO:0005576">
    <property type="term" value="C:extracellular region"/>
    <property type="evidence" value="ECO:0007669"/>
    <property type="project" value="GOC"/>
</dbReference>
<feature type="compositionally biased region" description="Acidic residues" evidence="1">
    <location>
        <begin position="241"/>
        <end position="250"/>
    </location>
</feature>
<proteinExistence type="predicted"/>
<dbReference type="GO" id="GO:0003351">
    <property type="term" value="P:epithelial cilium movement involved in extracellular fluid movement"/>
    <property type="evidence" value="ECO:0007669"/>
    <property type="project" value="TreeGrafter"/>
</dbReference>
<dbReference type="EMBL" id="LR824004">
    <property type="protein sequence ID" value="CAH0578105.1"/>
    <property type="molecule type" value="Genomic_DNA"/>
</dbReference>
<feature type="region of interest" description="Disordered" evidence="1">
    <location>
        <begin position="332"/>
        <end position="369"/>
    </location>
</feature>
<sequence length="919" mass="105501">MQRESATMIDKLEVKGSVSVAKPQDAPEPQPVPKGKAAEPEPVPEADDKKFNTLLRYDIERREPDPDPEAQRLKFLFDCPDISELVSAAEIENYEAINHMIDDFDYFEDLSGVSAFQVMHEVFNKFNCVNYKYCEVTDCFILMFFNSHDKEGIAREEWRGHLSTPVCLQDFFDFTLDEHYEWIQNEEKMYDENNFLRAKSQSKDFIDPNALKSCVEDTEVEMDLLMEGSLKYQEIVQVEETPQDITEDSDVTNKKSMPNSIDVGSKSSKKTKSASTPKTLRQSFVGRADNAGSIEIPAKPFLGYDLGDRRVEVFGKDAIYFSRDGTKITSAVVEEPEIPPEKSKKSKSKAKLSKNSSKSSKTTAIEEDKNSKDKPVEYEVIVDDFEIIETNGLRQKWICNTPYDIEKLLIRTATDYSLGEVFSRRMDGTNILLNKDGIHLVTFPNKTRIITSYIIEKEEIYPEWTDVEIEYFEMFDPVTRAKSKDSVSQKSFNGAYSYNTNSSCGSSISAKMEEEENGPKGRTDGYVSIHLVYTIEHSNFSTVTIDCLTGKISVDSPNETTISVDKENNYDIKLDNLTNATFDGENLHISYEACSECRSFTNCDVKIMRTELPLLDSDHWLKMKDSFNWQVVVNEEGSISVLEEQTSAEMLSAEVAGNTEGLVNTEVIVNREGVCTEPAENTETAVKTEEQNAARGVVEDKAPDVKSETSIQSHGRCKEIYHAKNIRFFILKRELTCAELINRTRMEQYKRNCRWQPWCTINQYDTFGDHRSLVSMLTPVHLTETEKWLMESKLAAKPKYLAYKDLKKDCGKGFYHWMRPYDRFEPKPMKPENVLPKRLPRAYILRTLEREWGDTTRENLKGARELLKAVLRYRCIMESESQTILNIPIIDLRPEDERQIDDIIQAIAHKSIYIFITQW</sequence>